<reference evidence="3" key="1">
    <citation type="submission" date="2020-10" db="EMBL/GenBank/DDBJ databases">
        <authorList>
            <person name="Gilroy R."/>
        </authorList>
    </citation>
    <scope>NUCLEOTIDE SEQUENCE</scope>
    <source>
        <strain evidence="3">ChiSjej5B23-6657</strain>
    </source>
</reference>
<dbReference type="GO" id="GO:0106026">
    <property type="term" value="F:Gly-tRNA(Ala) deacylase activity"/>
    <property type="evidence" value="ECO:0007669"/>
    <property type="project" value="UniProtKB-UniRule"/>
</dbReference>
<dbReference type="GO" id="GO:0000049">
    <property type="term" value="F:tRNA binding"/>
    <property type="evidence" value="ECO:0007669"/>
    <property type="project" value="UniProtKB-UniRule"/>
</dbReference>
<dbReference type="Pfam" id="PF02580">
    <property type="entry name" value="Tyr_Deacylase"/>
    <property type="match status" value="1"/>
</dbReference>
<dbReference type="SUPFAM" id="SSF69500">
    <property type="entry name" value="DTD-like"/>
    <property type="match status" value="1"/>
</dbReference>
<comment type="subunit">
    <text evidence="2">Homodimer.</text>
</comment>
<comment type="caution">
    <text evidence="3">The sequence shown here is derived from an EMBL/GenBank/DDBJ whole genome shotgun (WGS) entry which is preliminary data.</text>
</comment>
<dbReference type="HAMAP" id="MF_00518">
    <property type="entry name" value="Deacylase_Dtd"/>
    <property type="match status" value="1"/>
</dbReference>
<evidence type="ECO:0000313" key="3">
    <source>
        <dbReference type="EMBL" id="HIR71872.1"/>
    </source>
</evidence>
<reference evidence="3" key="2">
    <citation type="journal article" date="2021" name="PeerJ">
        <title>Extensive microbial diversity within the chicken gut microbiome revealed by metagenomics and culture.</title>
        <authorList>
            <person name="Gilroy R."/>
            <person name="Ravi A."/>
            <person name="Getino M."/>
            <person name="Pursley I."/>
            <person name="Horton D.L."/>
            <person name="Alikhan N.F."/>
            <person name="Baker D."/>
            <person name="Gharbi K."/>
            <person name="Hall N."/>
            <person name="Watson M."/>
            <person name="Adriaenssens E.M."/>
            <person name="Foster-Nyarko E."/>
            <person name="Jarju S."/>
            <person name="Secka A."/>
            <person name="Antonio M."/>
            <person name="Oren A."/>
            <person name="Chaudhuri R.R."/>
            <person name="La Ragione R."/>
            <person name="Hildebrand F."/>
            <person name="Pallen M.J."/>
        </authorList>
    </citation>
    <scope>NUCLEOTIDE SEQUENCE</scope>
    <source>
        <strain evidence="3">ChiSjej5B23-6657</strain>
    </source>
</reference>
<dbReference type="GO" id="GO:0005737">
    <property type="term" value="C:cytoplasm"/>
    <property type="evidence" value="ECO:0007669"/>
    <property type="project" value="UniProtKB-SubCell"/>
</dbReference>
<organism evidence="3 4">
    <name type="scientific">Candidatus Pullilachnospira gallistercoris</name>
    <dbReference type="NCBI Taxonomy" id="2840911"/>
    <lineage>
        <taxon>Bacteria</taxon>
        <taxon>Bacillati</taxon>
        <taxon>Bacillota</taxon>
        <taxon>Clostridia</taxon>
        <taxon>Lachnospirales</taxon>
        <taxon>Lachnospiraceae</taxon>
        <taxon>Lachnospiraceae incertae sedis</taxon>
        <taxon>Candidatus Pullilachnospira</taxon>
    </lineage>
</organism>
<name>A0A9D1EBG1_9FIRM</name>
<comment type="catalytic activity">
    <reaction evidence="2">
        <text>a D-aminoacyl-tRNA + H2O = a tRNA + a D-alpha-amino acid + H(+)</text>
        <dbReference type="Rhea" id="RHEA:13953"/>
        <dbReference type="Rhea" id="RHEA-COMP:10123"/>
        <dbReference type="Rhea" id="RHEA-COMP:10124"/>
        <dbReference type="ChEBI" id="CHEBI:15377"/>
        <dbReference type="ChEBI" id="CHEBI:15378"/>
        <dbReference type="ChEBI" id="CHEBI:59871"/>
        <dbReference type="ChEBI" id="CHEBI:78442"/>
        <dbReference type="ChEBI" id="CHEBI:79333"/>
        <dbReference type="EC" id="3.1.1.96"/>
    </reaction>
</comment>
<evidence type="ECO:0000256" key="1">
    <source>
        <dbReference type="ARBA" id="ARBA00009673"/>
    </source>
</evidence>
<dbReference type="AlphaFoldDB" id="A0A9D1EBG1"/>
<proteinExistence type="inferred from homology"/>
<comment type="similarity">
    <text evidence="1 2">Belongs to the DTD family.</text>
</comment>
<keyword evidence="2 3" id="KW-0378">Hydrolase</keyword>
<dbReference type="EMBL" id="DVHM01000189">
    <property type="protein sequence ID" value="HIR71872.1"/>
    <property type="molecule type" value="Genomic_DNA"/>
</dbReference>
<dbReference type="GO" id="GO:0051500">
    <property type="term" value="F:D-tyrosyl-tRNA(Tyr) deacylase activity"/>
    <property type="evidence" value="ECO:0007669"/>
    <property type="project" value="TreeGrafter"/>
</dbReference>
<comment type="function">
    <text evidence="2">An aminoacyl-tRNA editing enzyme that deacylates mischarged D-aminoacyl-tRNAs. Also deacylates mischarged glycyl-tRNA(Ala), protecting cells against glycine mischarging by AlaRS. Acts via tRNA-based rather than protein-based catalysis; rejects L-amino acids rather than detecting D-amino acids in the active site. By recycling D-aminoacyl-tRNA to D-amino acids and free tRNA molecules, this enzyme counteracts the toxicity associated with the formation of D-aminoacyl-tRNA entities in vivo and helps enforce protein L-homochirality.</text>
</comment>
<dbReference type="PANTHER" id="PTHR10472">
    <property type="entry name" value="D-TYROSYL-TRNA TYR DEACYLASE"/>
    <property type="match status" value="1"/>
</dbReference>
<accession>A0A9D1EBG1</accession>
<feature type="short sequence motif" description="Gly-cisPro motif, important for rejection of L-amino acids" evidence="2">
    <location>
        <begin position="137"/>
        <end position="138"/>
    </location>
</feature>
<dbReference type="EC" id="3.1.1.-" evidence="2"/>
<dbReference type="GO" id="GO:0019478">
    <property type="term" value="P:D-amino acid catabolic process"/>
    <property type="evidence" value="ECO:0007669"/>
    <property type="project" value="UniProtKB-UniRule"/>
</dbReference>
<comment type="subcellular location">
    <subcellularLocation>
        <location evidence="2">Cytoplasm</location>
    </subcellularLocation>
</comment>
<keyword evidence="2" id="KW-0820">tRNA-binding</keyword>
<dbReference type="FunFam" id="3.50.80.10:FF:000001">
    <property type="entry name" value="D-aminoacyl-tRNA deacylase"/>
    <property type="match status" value="1"/>
</dbReference>
<dbReference type="InterPro" id="IPR023509">
    <property type="entry name" value="DTD-like_sf"/>
</dbReference>
<dbReference type="EC" id="3.1.1.96" evidence="2"/>
<evidence type="ECO:0000313" key="4">
    <source>
        <dbReference type="Proteomes" id="UP000823912"/>
    </source>
</evidence>
<dbReference type="GO" id="GO:0043908">
    <property type="term" value="F:Ser(Gly)-tRNA(Ala) hydrolase activity"/>
    <property type="evidence" value="ECO:0007669"/>
    <property type="project" value="UniProtKB-UniRule"/>
</dbReference>
<protein>
    <recommendedName>
        <fullName evidence="2">D-aminoacyl-tRNA deacylase</fullName>
        <shortName evidence="2">DTD</shortName>
        <ecNumber evidence="2">3.1.1.96</ecNumber>
    </recommendedName>
    <alternativeName>
        <fullName evidence="2">Gly-tRNA(Ala) deacylase</fullName>
        <ecNumber evidence="2">3.1.1.-</ecNumber>
    </alternativeName>
</protein>
<keyword evidence="2" id="KW-0963">Cytoplasm</keyword>
<dbReference type="CDD" id="cd00563">
    <property type="entry name" value="Dtyr_deacylase"/>
    <property type="match status" value="1"/>
</dbReference>
<dbReference type="Proteomes" id="UP000823912">
    <property type="component" value="Unassembled WGS sequence"/>
</dbReference>
<gene>
    <name evidence="2" type="primary">dtd</name>
    <name evidence="3" type="ORF">IAA55_11420</name>
</gene>
<keyword evidence="2" id="KW-0694">RNA-binding</keyword>
<sequence length="150" mass="16596">MRFLIQRVTSAEVSVEEQTIGSIARGYLVLVGISAGDTVEIADRMVQKMLRLRIFADENGKTNLSLDQVQGQLLLVSQFTLYANCRKGNRPSFLDAGDPDEARTLFDHIVEICRQSVPVVRTGSFGADMQVRLCNDGPFTIMLDSDEILG</sequence>
<dbReference type="PANTHER" id="PTHR10472:SF5">
    <property type="entry name" value="D-AMINOACYL-TRNA DEACYLASE 1"/>
    <property type="match status" value="1"/>
</dbReference>
<comment type="domain">
    <text evidence="2">A Gly-cisPro motif from one monomer fits into the active site of the other monomer to allow specific chiral rejection of L-amino acids.</text>
</comment>
<dbReference type="InterPro" id="IPR003732">
    <property type="entry name" value="Daa-tRNA_deacyls_DTD"/>
</dbReference>
<comment type="catalytic activity">
    <reaction evidence="2">
        <text>glycyl-tRNA(Ala) + H2O = tRNA(Ala) + glycine + H(+)</text>
        <dbReference type="Rhea" id="RHEA:53744"/>
        <dbReference type="Rhea" id="RHEA-COMP:9657"/>
        <dbReference type="Rhea" id="RHEA-COMP:13640"/>
        <dbReference type="ChEBI" id="CHEBI:15377"/>
        <dbReference type="ChEBI" id="CHEBI:15378"/>
        <dbReference type="ChEBI" id="CHEBI:57305"/>
        <dbReference type="ChEBI" id="CHEBI:78442"/>
        <dbReference type="ChEBI" id="CHEBI:78522"/>
    </reaction>
</comment>
<dbReference type="Gene3D" id="3.50.80.10">
    <property type="entry name" value="D-tyrosyl-tRNA(Tyr) deacylase"/>
    <property type="match status" value="1"/>
</dbReference>
<dbReference type="NCBIfam" id="TIGR00256">
    <property type="entry name" value="D-aminoacyl-tRNA deacylase"/>
    <property type="match status" value="1"/>
</dbReference>
<evidence type="ECO:0000256" key="2">
    <source>
        <dbReference type="HAMAP-Rule" id="MF_00518"/>
    </source>
</evidence>